<reference evidence="6 7" key="2">
    <citation type="journal article" date="2016" name="Genome Announc.">
        <title>Draft Genome Sequences of Streptomyces scabiei S58, Streptomyces turgidiscabies T45, and Streptomyces acidiscabies a10, the Pathogens of Potato Common Scab, Isolated in Japan.</title>
        <authorList>
            <person name="Tomihama T."/>
            <person name="Nishi Y."/>
            <person name="Sakai M."/>
            <person name="Ikenaga M."/>
            <person name="Okubo T."/>
            <person name="Ikeda S."/>
        </authorList>
    </citation>
    <scope>NUCLEOTIDE SEQUENCE [LARGE SCALE GENOMIC DNA]</scope>
    <source>
        <strain evidence="6 7">S58</strain>
    </source>
</reference>
<dbReference type="InterPro" id="IPR036271">
    <property type="entry name" value="Tet_transcr_reg_TetR-rel_C_sf"/>
</dbReference>
<accession>A0A117EBX0</accession>
<keyword evidence="1" id="KW-0805">Transcription regulation</keyword>
<protein>
    <recommendedName>
        <fullName evidence="5">HTH tetR-type domain-containing protein</fullName>
    </recommendedName>
</protein>
<evidence type="ECO:0000256" key="4">
    <source>
        <dbReference type="PROSITE-ProRule" id="PRU00335"/>
    </source>
</evidence>
<name>A0A117EBX0_STRSC</name>
<dbReference type="SUPFAM" id="SSF48498">
    <property type="entry name" value="Tetracyclin repressor-like, C-terminal domain"/>
    <property type="match status" value="1"/>
</dbReference>
<dbReference type="Pfam" id="PF02909">
    <property type="entry name" value="TetR_C_1"/>
    <property type="match status" value="1"/>
</dbReference>
<evidence type="ECO:0000256" key="2">
    <source>
        <dbReference type="ARBA" id="ARBA00023125"/>
    </source>
</evidence>
<sequence>MATALRILDEDGPDALTFQRLGKELSSSATAVYRYFASRDHIMVGVADELDRISLEGYEPHESWTESLRDLATRAWDTALDHPAAAALCMGRVTRGVHELRAVDAVLEAFHRGGWRGRAAVLHYQAFSNFLLSVASNNAWRLVNQRFGTEVNWVQEYQPADPDAYPYAEAAKDHLRSIDMTDVFHRQTDLVLTALVAESATLPRD</sequence>
<dbReference type="Gene3D" id="1.10.10.60">
    <property type="entry name" value="Homeodomain-like"/>
    <property type="match status" value="1"/>
</dbReference>
<keyword evidence="3" id="KW-0804">Transcription</keyword>
<gene>
    <name evidence="6" type="ORF">SsS58_00343</name>
</gene>
<dbReference type="Pfam" id="PF00440">
    <property type="entry name" value="TetR_N"/>
    <property type="match status" value="1"/>
</dbReference>
<dbReference type="OrthoDB" id="3519192at2"/>
<evidence type="ECO:0000256" key="1">
    <source>
        <dbReference type="ARBA" id="ARBA00023015"/>
    </source>
</evidence>
<dbReference type="PROSITE" id="PS50977">
    <property type="entry name" value="HTH_TETR_2"/>
    <property type="match status" value="1"/>
</dbReference>
<evidence type="ECO:0000313" key="7">
    <source>
        <dbReference type="Proteomes" id="UP000067448"/>
    </source>
</evidence>
<dbReference type="GO" id="GO:0045892">
    <property type="term" value="P:negative regulation of DNA-templated transcription"/>
    <property type="evidence" value="ECO:0007669"/>
    <property type="project" value="InterPro"/>
</dbReference>
<dbReference type="RefSeq" id="WP_059078157.1">
    <property type="nucleotide sequence ID" value="NZ_BCMM01000001.1"/>
</dbReference>
<dbReference type="Proteomes" id="UP000067448">
    <property type="component" value="Unassembled WGS sequence"/>
</dbReference>
<evidence type="ECO:0000259" key="5">
    <source>
        <dbReference type="PROSITE" id="PS50977"/>
    </source>
</evidence>
<dbReference type="GO" id="GO:0003677">
    <property type="term" value="F:DNA binding"/>
    <property type="evidence" value="ECO:0007669"/>
    <property type="project" value="UniProtKB-UniRule"/>
</dbReference>
<dbReference type="EMBL" id="BCMM01000001">
    <property type="protein sequence ID" value="GAQ60005.1"/>
    <property type="molecule type" value="Genomic_DNA"/>
</dbReference>
<evidence type="ECO:0000256" key="3">
    <source>
        <dbReference type="ARBA" id="ARBA00023163"/>
    </source>
</evidence>
<dbReference type="SUPFAM" id="SSF46689">
    <property type="entry name" value="Homeodomain-like"/>
    <property type="match status" value="1"/>
</dbReference>
<feature type="DNA-binding region" description="H-T-H motif" evidence="4">
    <location>
        <begin position="17"/>
        <end position="36"/>
    </location>
</feature>
<dbReference type="Gene3D" id="1.10.357.10">
    <property type="entry name" value="Tetracycline Repressor, domain 2"/>
    <property type="match status" value="1"/>
</dbReference>
<proteinExistence type="predicted"/>
<feature type="domain" description="HTH tetR-type" evidence="5">
    <location>
        <begin position="1"/>
        <end position="54"/>
    </location>
</feature>
<dbReference type="AlphaFoldDB" id="A0A117EBX0"/>
<organism evidence="6 7">
    <name type="scientific">Streptomyces scabiei</name>
    <dbReference type="NCBI Taxonomy" id="1930"/>
    <lineage>
        <taxon>Bacteria</taxon>
        <taxon>Bacillati</taxon>
        <taxon>Actinomycetota</taxon>
        <taxon>Actinomycetes</taxon>
        <taxon>Kitasatosporales</taxon>
        <taxon>Streptomycetaceae</taxon>
        <taxon>Streptomyces</taxon>
    </lineage>
</organism>
<dbReference type="InterPro" id="IPR004111">
    <property type="entry name" value="Repressor_TetR_C"/>
</dbReference>
<keyword evidence="2 4" id="KW-0238">DNA-binding</keyword>
<reference evidence="7" key="3">
    <citation type="submission" date="2016-02" db="EMBL/GenBank/DDBJ databases">
        <title>Draft genome of pathogenic Streptomyces sp. in Japan.</title>
        <authorList>
            <person name="Tomihama T."/>
            <person name="Ikenaga M."/>
            <person name="Sakai M."/>
            <person name="Okubo T."/>
            <person name="Ikeda S."/>
        </authorList>
    </citation>
    <scope>NUCLEOTIDE SEQUENCE [LARGE SCALE GENOMIC DNA]</scope>
    <source>
        <strain evidence="7">S58</strain>
    </source>
</reference>
<comment type="caution">
    <text evidence="6">The sequence shown here is derived from an EMBL/GenBank/DDBJ whole genome shotgun (WGS) entry which is preliminary data.</text>
</comment>
<dbReference type="InterPro" id="IPR009057">
    <property type="entry name" value="Homeodomain-like_sf"/>
</dbReference>
<dbReference type="InterPro" id="IPR001647">
    <property type="entry name" value="HTH_TetR"/>
</dbReference>
<evidence type="ECO:0000313" key="6">
    <source>
        <dbReference type="EMBL" id="GAQ60005.1"/>
    </source>
</evidence>
<reference evidence="7" key="1">
    <citation type="submission" date="2015-11" db="EMBL/GenBank/DDBJ databases">
        <authorList>
            <consortium name="Cross-ministerial Strategic Innovation Promotion Program (SIP) consortium"/>
            <person name="Tomihama T."/>
            <person name="Ikenaga M."/>
            <person name="Sakai M."/>
            <person name="Okubo T."/>
            <person name="Ikeda S."/>
        </authorList>
    </citation>
    <scope>NUCLEOTIDE SEQUENCE [LARGE SCALE GENOMIC DNA]</scope>
    <source>
        <strain evidence="7">S58</strain>
    </source>
</reference>